<keyword evidence="4" id="KW-1185">Reference proteome</keyword>
<dbReference type="InterPro" id="IPR025738">
    <property type="entry name" value="BatD"/>
</dbReference>
<dbReference type="Proteomes" id="UP000190162">
    <property type="component" value="Unassembled WGS sequence"/>
</dbReference>
<keyword evidence="2" id="KW-0732">Signal</keyword>
<dbReference type="AlphaFoldDB" id="A0A1T4UMK6"/>
<accession>A0A1T4UMK6</accession>
<protein>
    <submittedName>
        <fullName evidence="3">Oxygen tolerance</fullName>
    </submittedName>
</protein>
<evidence type="ECO:0000313" key="4">
    <source>
        <dbReference type="Proteomes" id="UP000190162"/>
    </source>
</evidence>
<proteinExistence type="predicted"/>
<feature type="signal peptide" evidence="2">
    <location>
        <begin position="1"/>
        <end position="35"/>
    </location>
</feature>
<keyword evidence="1" id="KW-0812">Transmembrane</keyword>
<dbReference type="PANTHER" id="PTHR40940">
    <property type="entry name" value="PROTEIN BATD-RELATED"/>
    <property type="match status" value="1"/>
</dbReference>
<organism evidence="3 4">
    <name type="scientific">Enterovibrio nigricans DSM 22720</name>
    <dbReference type="NCBI Taxonomy" id="1121868"/>
    <lineage>
        <taxon>Bacteria</taxon>
        <taxon>Pseudomonadati</taxon>
        <taxon>Pseudomonadota</taxon>
        <taxon>Gammaproteobacteria</taxon>
        <taxon>Vibrionales</taxon>
        <taxon>Vibrionaceae</taxon>
        <taxon>Enterovibrio</taxon>
    </lineage>
</organism>
<evidence type="ECO:0000256" key="1">
    <source>
        <dbReference type="SAM" id="Phobius"/>
    </source>
</evidence>
<keyword evidence="1" id="KW-0472">Membrane</keyword>
<dbReference type="Pfam" id="PF13584">
    <property type="entry name" value="BatD"/>
    <property type="match status" value="1"/>
</dbReference>
<reference evidence="4" key="1">
    <citation type="submission" date="2017-02" db="EMBL/GenBank/DDBJ databases">
        <authorList>
            <person name="Varghese N."/>
            <person name="Submissions S."/>
        </authorList>
    </citation>
    <scope>NUCLEOTIDE SEQUENCE [LARGE SCALE GENOMIC DNA]</scope>
    <source>
        <strain evidence="4">DSM 22720</strain>
    </source>
</reference>
<name>A0A1T4UMK6_9GAMM</name>
<feature type="transmembrane region" description="Helical" evidence="1">
    <location>
        <begin position="427"/>
        <end position="447"/>
    </location>
</feature>
<sequence length="554" mass="59584">MKNNMTWRAQLSRRTKGILAASLIALVSLPNIAWAGTAEATVSTNVVRVGDAFQLTVSVDESVDNDELDLSVLSKDFVYGRPNVSNSTQIINGDMNRSTVWRVAVAAKEAGTFTLPSFDIDGMQTAPIVIKVLAAGDKSTQAANNAVEVQATVDRNDGYIGESFVYRARLLIGTRVDSPSLQAPFGEGLDITPIGENSQSEAVINGRRYVVIERQYQVTPTKAGALTLEGAVFTGSEVKGSGWGSSVGLPISRQASRITLNIKDKPANYKGLWLPTSSLALSQRWTPDALGGAQTAKVGEPINRVISLSIANTAQSVMPNLSITYPNQVRVYSDKPEYTQQGDATVMTLKQVIIPREEGKVDLPAVTINWFYTQTGKQETAEISGLSLNVQPGDMNAQLLQALPELAAQAPVSPSEQITTTVTTAGYWPWATGAFTFLWLVTLVMYIRKPRAPAINTRGDNARAREAGTGLTVLVDAVKANNAVKVSSAYRAWNKDALPAELKQDIEAEINAMMASCYSATSGEWDSATLLTLLEKATTVKSNHTEVQGLAELK</sequence>
<dbReference type="PANTHER" id="PTHR40940:SF1">
    <property type="entry name" value="PROTEIN BATD"/>
    <property type="match status" value="1"/>
</dbReference>
<feature type="chain" id="PRO_5012843396" evidence="2">
    <location>
        <begin position="36"/>
        <end position="554"/>
    </location>
</feature>
<evidence type="ECO:0000313" key="3">
    <source>
        <dbReference type="EMBL" id="SKA53949.1"/>
    </source>
</evidence>
<gene>
    <name evidence="3" type="ORF">SAMN02745132_02060</name>
</gene>
<dbReference type="EMBL" id="FUXU01000021">
    <property type="protein sequence ID" value="SKA53949.1"/>
    <property type="molecule type" value="Genomic_DNA"/>
</dbReference>
<evidence type="ECO:0000256" key="2">
    <source>
        <dbReference type="SAM" id="SignalP"/>
    </source>
</evidence>
<keyword evidence="1" id="KW-1133">Transmembrane helix</keyword>